<organism evidence="2 3">
    <name type="scientific">Danxiaibacter flavus</name>
    <dbReference type="NCBI Taxonomy" id="3049108"/>
    <lineage>
        <taxon>Bacteria</taxon>
        <taxon>Pseudomonadati</taxon>
        <taxon>Bacteroidota</taxon>
        <taxon>Chitinophagia</taxon>
        <taxon>Chitinophagales</taxon>
        <taxon>Chitinophagaceae</taxon>
        <taxon>Danxiaibacter</taxon>
    </lineage>
</organism>
<dbReference type="PANTHER" id="PTHR11735:SF11">
    <property type="entry name" value="TRNA THREONYLCARBAMOYLADENOSINE BIOSYNTHESIS PROTEIN TSAB"/>
    <property type="match status" value="1"/>
</dbReference>
<evidence type="ECO:0000259" key="1">
    <source>
        <dbReference type="Pfam" id="PF00814"/>
    </source>
</evidence>
<name>A0ABV3ZKQ8_9BACT</name>
<dbReference type="GO" id="GO:0061711">
    <property type="term" value="F:tRNA N(6)-L-threonylcarbamoyladenine synthase activity"/>
    <property type="evidence" value="ECO:0007669"/>
    <property type="project" value="UniProtKB-EC"/>
</dbReference>
<evidence type="ECO:0000313" key="2">
    <source>
        <dbReference type="EMBL" id="MEX6690477.1"/>
    </source>
</evidence>
<evidence type="ECO:0000313" key="3">
    <source>
        <dbReference type="Proteomes" id="UP001560573"/>
    </source>
</evidence>
<comment type="caution">
    <text evidence="2">The sequence shown here is derived from an EMBL/GenBank/DDBJ whole genome shotgun (WGS) entry which is preliminary data.</text>
</comment>
<dbReference type="InterPro" id="IPR022496">
    <property type="entry name" value="T6A_TsaB"/>
</dbReference>
<dbReference type="PANTHER" id="PTHR11735">
    <property type="entry name" value="TRNA N6-ADENOSINE THREONYLCARBAMOYLTRANSFERASE"/>
    <property type="match status" value="1"/>
</dbReference>
<dbReference type="NCBIfam" id="TIGR03725">
    <property type="entry name" value="T6A_YeaZ"/>
    <property type="match status" value="1"/>
</dbReference>
<dbReference type="Pfam" id="PF00814">
    <property type="entry name" value="TsaD"/>
    <property type="match status" value="1"/>
</dbReference>
<sequence>MALILNIDTCSDEAFVCLALDDKVIATETNPEQKNHAAFLQPAIQRLMHHAKKSLADIDAIAVVSGPGSYTGLRVGLASAKGLCYALNKPLVFVNTLYIMAYAAKNHATLNTHPKPQLFCPMVDARRMEVFTCLYNDQLELKEPPQAMILNELSFIEYVDNQAVLFFGNGSEKFKPVVKSSNALFANVIYTAGDMAVLSHEAFEGKKFQDLAYSVPEYIKDFFVLQKKH</sequence>
<dbReference type="EC" id="2.3.1.234" evidence="2"/>
<keyword evidence="2" id="KW-0808">Transferase</keyword>
<feature type="domain" description="Gcp-like" evidence="1">
    <location>
        <begin position="33"/>
        <end position="218"/>
    </location>
</feature>
<gene>
    <name evidence="2" type="primary">tsaB</name>
    <name evidence="2" type="ORF">QTN47_23395</name>
</gene>
<reference evidence="2 3" key="1">
    <citation type="submission" date="2023-07" db="EMBL/GenBank/DDBJ databases">
        <authorList>
            <person name="Lian W.-H."/>
        </authorList>
    </citation>
    <scope>NUCLEOTIDE SEQUENCE [LARGE SCALE GENOMIC DNA]</scope>
    <source>
        <strain evidence="2 3">SYSU DXS3180</strain>
    </source>
</reference>
<dbReference type="EMBL" id="JAULBC010000008">
    <property type="protein sequence ID" value="MEX6690477.1"/>
    <property type="molecule type" value="Genomic_DNA"/>
</dbReference>
<accession>A0ABV3ZKQ8</accession>
<dbReference type="RefSeq" id="WP_369331889.1">
    <property type="nucleotide sequence ID" value="NZ_JAULBC010000008.1"/>
</dbReference>
<keyword evidence="2" id="KW-0012">Acyltransferase</keyword>
<dbReference type="Proteomes" id="UP001560573">
    <property type="component" value="Unassembled WGS sequence"/>
</dbReference>
<dbReference type="CDD" id="cd24032">
    <property type="entry name" value="ASKHA_NBD_TsaB"/>
    <property type="match status" value="1"/>
</dbReference>
<protein>
    <submittedName>
        <fullName evidence="2">tRNA (Adenosine(37)-N6)-threonylcarbamoyltransferase complex dimerization subunit type 1 TsaB</fullName>
        <ecNumber evidence="2">2.3.1.234</ecNumber>
    </submittedName>
</protein>
<dbReference type="InterPro" id="IPR000905">
    <property type="entry name" value="Gcp-like_dom"/>
</dbReference>
<dbReference type="SUPFAM" id="SSF53067">
    <property type="entry name" value="Actin-like ATPase domain"/>
    <property type="match status" value="2"/>
</dbReference>
<dbReference type="InterPro" id="IPR043129">
    <property type="entry name" value="ATPase_NBD"/>
</dbReference>
<dbReference type="Gene3D" id="3.30.420.40">
    <property type="match status" value="2"/>
</dbReference>
<keyword evidence="3" id="KW-1185">Reference proteome</keyword>
<proteinExistence type="predicted"/>